<dbReference type="EMBL" id="CABVIF010000006">
    <property type="protein sequence ID" value="VVP11121.1"/>
    <property type="molecule type" value="Genomic_DNA"/>
</dbReference>
<proteinExistence type="predicted"/>
<accession>A0A5E7LCV5</accession>
<organism evidence="1 2">
    <name type="scientific">Pseudomonas fluorescens</name>
    <dbReference type="NCBI Taxonomy" id="294"/>
    <lineage>
        <taxon>Bacteria</taxon>
        <taxon>Pseudomonadati</taxon>
        <taxon>Pseudomonadota</taxon>
        <taxon>Gammaproteobacteria</taxon>
        <taxon>Pseudomonadales</taxon>
        <taxon>Pseudomonadaceae</taxon>
        <taxon>Pseudomonas</taxon>
    </lineage>
</organism>
<dbReference type="AlphaFoldDB" id="A0A5E7LCV5"/>
<reference evidence="1 2" key="1">
    <citation type="submission" date="2019-09" db="EMBL/GenBank/DDBJ databases">
        <authorList>
            <person name="Chandra G."/>
            <person name="Truman W A."/>
        </authorList>
    </citation>
    <scope>NUCLEOTIDE SEQUENCE [LARGE SCALE GENOMIC DNA]</scope>
    <source>
        <strain evidence="1">PS854</strain>
    </source>
</reference>
<sequence>MPPTFIAFQGSEALVLLPFLPQSWQLLRQG</sequence>
<evidence type="ECO:0000313" key="1">
    <source>
        <dbReference type="EMBL" id="VVP11121.1"/>
    </source>
</evidence>
<gene>
    <name evidence="1" type="ORF">PS854_03303</name>
</gene>
<name>A0A5E7LCV5_PSEFL</name>
<evidence type="ECO:0000313" key="2">
    <source>
        <dbReference type="Proteomes" id="UP000327111"/>
    </source>
</evidence>
<dbReference type="Proteomes" id="UP000327111">
    <property type="component" value="Unassembled WGS sequence"/>
</dbReference>
<protein>
    <submittedName>
        <fullName evidence="1">Uncharacterized protein</fullName>
    </submittedName>
</protein>